<dbReference type="PROSITE" id="PS50888">
    <property type="entry name" value="BHLH"/>
    <property type="match status" value="1"/>
</dbReference>
<evidence type="ECO:0000259" key="2">
    <source>
        <dbReference type="PROSITE" id="PS50888"/>
    </source>
</evidence>
<comment type="caution">
    <text evidence="3">The sequence shown here is derived from an EMBL/GenBank/DDBJ whole genome shotgun (WGS) entry which is preliminary data.</text>
</comment>
<dbReference type="GO" id="GO:0046983">
    <property type="term" value="F:protein dimerization activity"/>
    <property type="evidence" value="ECO:0007669"/>
    <property type="project" value="InterPro"/>
</dbReference>
<feature type="region of interest" description="Disordered" evidence="1">
    <location>
        <begin position="147"/>
        <end position="178"/>
    </location>
</feature>
<dbReference type="Gene3D" id="4.10.280.10">
    <property type="entry name" value="Helix-loop-helix DNA-binding domain"/>
    <property type="match status" value="1"/>
</dbReference>
<name>A0AAV1ZP02_9ARAC</name>
<dbReference type="EMBL" id="CAXIEN010000067">
    <property type="protein sequence ID" value="CAL1273375.1"/>
    <property type="molecule type" value="Genomic_DNA"/>
</dbReference>
<sequence length="336" mass="38740">MCITNNSDPLFSFNLPESPPEAIRTSPEIVQLDGPFVDDSDWEDGSNPLDCFSNAFSILVNPRTQEEVTQPLSLADLYKKPVPKVSPKPYHWSQDHDYLKQIKEEDDDDYSLEEASGLGIVEEIFKREDEPVVEVWEIDNFCKELPATDPVPGPSSSYCQKVKKEPRRTSTRTAEIRRREQARKISNALAVIKNKVQRTRQYKNIKPKNSVETTPSQSDIEEWCSQPVRPTFTKITKKKTTKGRIDHSESERHRREVLRTNFSSLCDLIPNEYLRGEKASSQISKQKILNGAKAYILEINSTKSSYKSLYQHNKVLQEKWQKRHSAKLLKCVKKQK</sequence>
<keyword evidence="4" id="KW-1185">Reference proteome</keyword>
<feature type="domain" description="BHLH" evidence="2">
    <location>
        <begin position="242"/>
        <end position="299"/>
    </location>
</feature>
<dbReference type="InterPro" id="IPR036638">
    <property type="entry name" value="HLH_DNA-bd_sf"/>
</dbReference>
<dbReference type="AlphaFoldDB" id="A0AAV1ZP02"/>
<dbReference type="InterPro" id="IPR011598">
    <property type="entry name" value="bHLH_dom"/>
</dbReference>
<reference evidence="3 4" key="1">
    <citation type="submission" date="2024-04" db="EMBL/GenBank/DDBJ databases">
        <authorList>
            <person name="Rising A."/>
            <person name="Reimegard J."/>
            <person name="Sonavane S."/>
            <person name="Akerstrom W."/>
            <person name="Nylinder S."/>
            <person name="Hedman E."/>
            <person name="Kallberg Y."/>
        </authorList>
    </citation>
    <scope>NUCLEOTIDE SEQUENCE [LARGE SCALE GENOMIC DNA]</scope>
</reference>
<evidence type="ECO:0000256" key="1">
    <source>
        <dbReference type="SAM" id="MobiDB-lite"/>
    </source>
</evidence>
<evidence type="ECO:0000313" key="4">
    <source>
        <dbReference type="Proteomes" id="UP001497382"/>
    </source>
</evidence>
<accession>A0AAV1ZP02</accession>
<dbReference type="Proteomes" id="UP001497382">
    <property type="component" value="Unassembled WGS sequence"/>
</dbReference>
<protein>
    <recommendedName>
        <fullName evidence="2">BHLH domain-containing protein</fullName>
    </recommendedName>
</protein>
<dbReference type="SUPFAM" id="SSF47459">
    <property type="entry name" value="HLH, helix-loop-helix DNA-binding domain"/>
    <property type="match status" value="1"/>
</dbReference>
<proteinExistence type="predicted"/>
<dbReference type="Pfam" id="PF00010">
    <property type="entry name" value="HLH"/>
    <property type="match status" value="1"/>
</dbReference>
<gene>
    <name evidence="3" type="ORF">LARSCL_LOCUS6857</name>
</gene>
<evidence type="ECO:0000313" key="3">
    <source>
        <dbReference type="EMBL" id="CAL1273375.1"/>
    </source>
</evidence>
<organism evidence="3 4">
    <name type="scientific">Larinioides sclopetarius</name>
    <dbReference type="NCBI Taxonomy" id="280406"/>
    <lineage>
        <taxon>Eukaryota</taxon>
        <taxon>Metazoa</taxon>
        <taxon>Ecdysozoa</taxon>
        <taxon>Arthropoda</taxon>
        <taxon>Chelicerata</taxon>
        <taxon>Arachnida</taxon>
        <taxon>Araneae</taxon>
        <taxon>Araneomorphae</taxon>
        <taxon>Entelegynae</taxon>
        <taxon>Araneoidea</taxon>
        <taxon>Araneidae</taxon>
        <taxon>Larinioides</taxon>
    </lineage>
</organism>